<dbReference type="EMBL" id="CP119078">
    <property type="protein sequence ID" value="WED42846.1"/>
    <property type="molecule type" value="Genomic_DNA"/>
</dbReference>
<dbReference type="Pfam" id="PF12937">
    <property type="entry name" value="F-box-like"/>
    <property type="match status" value="1"/>
</dbReference>
<name>A0ABY8ATZ7_9GAMM</name>
<dbReference type="Gene3D" id="3.30.200.20">
    <property type="entry name" value="Phosphorylase Kinase, domain 1"/>
    <property type="match status" value="1"/>
</dbReference>
<dbReference type="Gene3D" id="3.90.1200.10">
    <property type="match status" value="1"/>
</dbReference>
<dbReference type="InterPro" id="IPR036047">
    <property type="entry name" value="F-box-like_dom_sf"/>
</dbReference>
<dbReference type="SUPFAM" id="SSF56112">
    <property type="entry name" value="Protein kinase-like (PK-like)"/>
    <property type="match status" value="1"/>
</dbReference>
<dbReference type="RefSeq" id="WP_275088662.1">
    <property type="nucleotide sequence ID" value="NZ_CP119078.1"/>
</dbReference>
<sequence>MKLRFFGQKNAAIPERLFMHILSFLPPEELNKLLLVNKSWMKLTEKTKSRLTVIPMMQRIPQFKPYDFGQLGFYPATGGMTNCTHKVRQRKMLKWVLRVPGKGSSAFINREDEAYNAKQASELGLNVTIEFFDPKDGLQLTRYIDNNRSLAKELKTNPLILETVADAQRCLHSSPLFRNEVNMFSRNTKLLDLLKSKNSAILPQDIKEIELMMEQIEKLVRCYDIPLSPCHNDATVENFLVSGTAEDSRIRWLDWEYSANNDRLIDLVYFLRDAKLSSEQMQLFITRYFGYYDKTIQAWLTLYMPVIDWWYTIWSWTQISNEANGCEMEKYRDLAEKSYKQTKDSLESLEYKQAFTLIQEETQSQTFSKKRTF</sequence>
<dbReference type="Proteomes" id="UP001222087">
    <property type="component" value="Chromosome"/>
</dbReference>
<organism evidence="2 3">
    <name type="scientific">Legionella cardiaca</name>
    <dbReference type="NCBI Taxonomy" id="1071983"/>
    <lineage>
        <taxon>Bacteria</taxon>
        <taxon>Pseudomonadati</taxon>
        <taxon>Pseudomonadota</taxon>
        <taxon>Gammaproteobacteria</taxon>
        <taxon>Legionellales</taxon>
        <taxon>Legionellaceae</taxon>
        <taxon>Legionella</taxon>
    </lineage>
</organism>
<gene>
    <name evidence="2" type="ORF">PXX05_13225</name>
</gene>
<dbReference type="PROSITE" id="PS50181">
    <property type="entry name" value="FBOX"/>
    <property type="match status" value="1"/>
</dbReference>
<dbReference type="Pfam" id="PF01633">
    <property type="entry name" value="Choline_kinase"/>
    <property type="match status" value="1"/>
</dbReference>
<evidence type="ECO:0000259" key="1">
    <source>
        <dbReference type="PROSITE" id="PS50181"/>
    </source>
</evidence>
<evidence type="ECO:0000313" key="2">
    <source>
        <dbReference type="EMBL" id="WED42846.1"/>
    </source>
</evidence>
<reference evidence="2 3" key="1">
    <citation type="submission" date="2023-02" db="EMBL/GenBank/DDBJ databases">
        <title>Genome Sequence of L. cardiaca H63T.</title>
        <authorList>
            <person name="Lopez A.E."/>
            <person name="Cianciotto N.P."/>
        </authorList>
    </citation>
    <scope>NUCLEOTIDE SEQUENCE [LARGE SCALE GENOMIC DNA]</scope>
    <source>
        <strain evidence="2 3">H63</strain>
    </source>
</reference>
<evidence type="ECO:0000313" key="3">
    <source>
        <dbReference type="Proteomes" id="UP001222087"/>
    </source>
</evidence>
<dbReference type="PANTHER" id="PTHR22603:SF66">
    <property type="entry name" value="ETHANOLAMINE KINASE"/>
    <property type="match status" value="1"/>
</dbReference>
<accession>A0ABY8ATZ7</accession>
<dbReference type="InterPro" id="IPR011009">
    <property type="entry name" value="Kinase-like_dom_sf"/>
</dbReference>
<proteinExistence type="predicted"/>
<dbReference type="CDD" id="cd05151">
    <property type="entry name" value="ChoK-like"/>
    <property type="match status" value="1"/>
</dbReference>
<dbReference type="SUPFAM" id="SSF81383">
    <property type="entry name" value="F-box domain"/>
    <property type="match status" value="1"/>
</dbReference>
<dbReference type="InterPro" id="IPR001810">
    <property type="entry name" value="F-box_dom"/>
</dbReference>
<protein>
    <submittedName>
        <fullName evidence="2">Phosphotransferase</fullName>
    </submittedName>
</protein>
<dbReference type="CDD" id="cd09917">
    <property type="entry name" value="F-box_SF"/>
    <property type="match status" value="1"/>
</dbReference>
<feature type="domain" description="F-box" evidence="1">
    <location>
        <begin position="7"/>
        <end position="54"/>
    </location>
</feature>
<dbReference type="PANTHER" id="PTHR22603">
    <property type="entry name" value="CHOLINE/ETHANOALAMINE KINASE"/>
    <property type="match status" value="1"/>
</dbReference>
<keyword evidence="3" id="KW-1185">Reference proteome</keyword>